<gene>
    <name evidence="2" type="ORF">M408DRAFT_327316</name>
</gene>
<dbReference type="InterPro" id="IPR000387">
    <property type="entry name" value="Tyr_Pase_dom"/>
</dbReference>
<dbReference type="SUPFAM" id="SSF52799">
    <property type="entry name" value="(Phosphotyrosine protein) phosphatases II"/>
    <property type="match status" value="1"/>
</dbReference>
<organism evidence="2 3">
    <name type="scientific">Serendipita vermifera MAFF 305830</name>
    <dbReference type="NCBI Taxonomy" id="933852"/>
    <lineage>
        <taxon>Eukaryota</taxon>
        <taxon>Fungi</taxon>
        <taxon>Dikarya</taxon>
        <taxon>Basidiomycota</taxon>
        <taxon>Agaricomycotina</taxon>
        <taxon>Agaricomycetes</taxon>
        <taxon>Sebacinales</taxon>
        <taxon>Serendipitaceae</taxon>
        <taxon>Serendipita</taxon>
    </lineage>
</organism>
<dbReference type="HOGENOM" id="CLU_057546_1_3_1"/>
<dbReference type="EMBL" id="KN824281">
    <property type="protein sequence ID" value="KIM31932.1"/>
    <property type="molecule type" value="Genomic_DNA"/>
</dbReference>
<reference evidence="2 3" key="1">
    <citation type="submission" date="2014-04" db="EMBL/GenBank/DDBJ databases">
        <authorList>
            <consortium name="DOE Joint Genome Institute"/>
            <person name="Kuo A."/>
            <person name="Zuccaro A."/>
            <person name="Kohler A."/>
            <person name="Nagy L.G."/>
            <person name="Floudas D."/>
            <person name="Copeland A."/>
            <person name="Barry K.W."/>
            <person name="Cichocki N."/>
            <person name="Veneault-Fourrey C."/>
            <person name="LaButti K."/>
            <person name="Lindquist E.A."/>
            <person name="Lipzen A."/>
            <person name="Lundell T."/>
            <person name="Morin E."/>
            <person name="Murat C."/>
            <person name="Sun H."/>
            <person name="Tunlid A."/>
            <person name="Henrissat B."/>
            <person name="Grigoriev I.V."/>
            <person name="Hibbett D.S."/>
            <person name="Martin F."/>
            <person name="Nordberg H.P."/>
            <person name="Cantor M.N."/>
            <person name="Hua S.X."/>
        </authorList>
    </citation>
    <scope>NUCLEOTIDE SEQUENCE [LARGE SCALE GENOMIC DNA]</scope>
    <source>
        <strain evidence="2 3">MAFF 305830</strain>
    </source>
</reference>
<dbReference type="AlphaFoldDB" id="A0A0C2XSL9"/>
<accession>A0A0C2XSL9</accession>
<dbReference type="STRING" id="933852.A0A0C2XSL9"/>
<dbReference type="GO" id="GO:0004721">
    <property type="term" value="F:phosphoprotein phosphatase activity"/>
    <property type="evidence" value="ECO:0007669"/>
    <property type="project" value="InterPro"/>
</dbReference>
<feature type="domain" description="Tyrosine specific protein phosphatases" evidence="1">
    <location>
        <begin position="174"/>
        <end position="249"/>
    </location>
</feature>
<evidence type="ECO:0000259" key="1">
    <source>
        <dbReference type="PROSITE" id="PS50056"/>
    </source>
</evidence>
<keyword evidence="3" id="KW-1185">Reference proteome</keyword>
<evidence type="ECO:0000313" key="2">
    <source>
        <dbReference type="EMBL" id="KIM31932.1"/>
    </source>
</evidence>
<dbReference type="InterPro" id="IPR029021">
    <property type="entry name" value="Prot-tyrosine_phosphatase-like"/>
</dbReference>
<dbReference type="Proteomes" id="UP000054097">
    <property type="component" value="Unassembled WGS sequence"/>
</dbReference>
<dbReference type="InterPro" id="IPR026893">
    <property type="entry name" value="Tyr/Ser_Pase_IphP-type"/>
</dbReference>
<protein>
    <recommendedName>
        <fullName evidence="1">Tyrosine specific protein phosphatases domain-containing protein</fullName>
    </recommendedName>
</protein>
<dbReference type="PROSITE" id="PS50056">
    <property type="entry name" value="TYR_PHOSPHATASE_2"/>
    <property type="match status" value="1"/>
</dbReference>
<name>A0A0C2XSL9_SERVB</name>
<sequence>MEDLNAFLRTPIVEALDPDLTAKLISQDPFVLVPGVANVRDIGGLSVSTPDPDGKRLVVRKGKMYRAATLNHITPEGKEALHALDVGAIFDLRTLHEVRKSAKISPDDLDPRAGLVNLTKEGEIEGEGIQVHHIPLADWSTTDPKAQFSRLLKYSQGDEGFVEGYEEMLGVAGQSYETILRYIMSQTGEDGKACLWHCHAGKDRTGVFAALVLELLGVSDEAIAHDYALTRVGLEPSRAALVEQFKDLMASHPGVAIGMASSNASAMILFLKLLRTKYGGARGYFKTHSGVTD</sequence>
<dbReference type="PANTHER" id="PTHR31126:SF1">
    <property type="entry name" value="TYROSINE SPECIFIC PROTEIN PHOSPHATASES DOMAIN-CONTAINING PROTEIN"/>
    <property type="match status" value="1"/>
</dbReference>
<dbReference type="PANTHER" id="PTHR31126">
    <property type="entry name" value="TYROSINE-PROTEIN PHOSPHATASE"/>
    <property type="match status" value="1"/>
</dbReference>
<dbReference type="Gene3D" id="3.90.190.10">
    <property type="entry name" value="Protein tyrosine phosphatase superfamily"/>
    <property type="match status" value="1"/>
</dbReference>
<proteinExistence type="predicted"/>
<dbReference type="Pfam" id="PF13350">
    <property type="entry name" value="Y_phosphatase3"/>
    <property type="match status" value="1"/>
</dbReference>
<reference evidence="3" key="2">
    <citation type="submission" date="2015-01" db="EMBL/GenBank/DDBJ databases">
        <title>Evolutionary Origins and Diversification of the Mycorrhizal Mutualists.</title>
        <authorList>
            <consortium name="DOE Joint Genome Institute"/>
            <consortium name="Mycorrhizal Genomics Consortium"/>
            <person name="Kohler A."/>
            <person name="Kuo A."/>
            <person name="Nagy L.G."/>
            <person name="Floudas D."/>
            <person name="Copeland A."/>
            <person name="Barry K.W."/>
            <person name="Cichocki N."/>
            <person name="Veneault-Fourrey C."/>
            <person name="LaButti K."/>
            <person name="Lindquist E.A."/>
            <person name="Lipzen A."/>
            <person name="Lundell T."/>
            <person name="Morin E."/>
            <person name="Murat C."/>
            <person name="Riley R."/>
            <person name="Ohm R."/>
            <person name="Sun H."/>
            <person name="Tunlid A."/>
            <person name="Henrissat B."/>
            <person name="Grigoriev I.V."/>
            <person name="Hibbett D.S."/>
            <person name="Martin F."/>
        </authorList>
    </citation>
    <scope>NUCLEOTIDE SEQUENCE [LARGE SCALE GENOMIC DNA]</scope>
    <source>
        <strain evidence="3">MAFF 305830</strain>
    </source>
</reference>
<evidence type="ECO:0000313" key="3">
    <source>
        <dbReference type="Proteomes" id="UP000054097"/>
    </source>
</evidence>
<dbReference type="OrthoDB" id="449382at2759"/>